<dbReference type="InterPro" id="IPR022770">
    <property type="entry name" value="IucA/IucC-like_C"/>
</dbReference>
<feature type="domain" description="Aerobactin siderophore biosynthesis IucA/IucC-like C-terminal" evidence="1">
    <location>
        <begin position="62"/>
        <end position="205"/>
    </location>
</feature>
<dbReference type="InterPro" id="IPR008090">
    <property type="entry name" value="Fe_iron_reduct"/>
</dbReference>
<sequence length="244" mass="26222">MIPSLAPCFTGIFAHYKDALALPGEHDPVIAGCDLLDRGISETLLARFAEVHAGGDRRAVVSMWTQWHFGALIIPTTAALLLLGRELQVQLERIDLAIDGSGKTAAIILPDAEPSEGSDPEGCFSGLFQNHVEPLIRSFAGQFRVSPRLLWNNAADIFEWALDQAEAIGAVRPDALQEGRSLLCSRLARNGQPNPMYGLVRHVDQGDGTVRQRKLCCLRYLLPGVACCGSICPSPPANIATAGS</sequence>
<dbReference type="Proteomes" id="UP000620670">
    <property type="component" value="Unassembled WGS sequence"/>
</dbReference>
<protein>
    <submittedName>
        <fullName evidence="2">Siderophore-iron reductase FhuF</fullName>
    </submittedName>
</protein>
<accession>A0ABS0Y070</accession>
<dbReference type="PRINTS" id="PR01714">
    <property type="entry name" value="2FE2SRDCTASE"/>
</dbReference>
<dbReference type="RefSeq" id="WP_199048730.1">
    <property type="nucleotide sequence ID" value="NZ_JAELXT010000007.1"/>
</dbReference>
<dbReference type="NCBIfam" id="TIGR03951">
    <property type="entry name" value="Fe_III_red_FhuF"/>
    <property type="match status" value="1"/>
</dbReference>
<dbReference type="Pfam" id="PF06276">
    <property type="entry name" value="FhuF"/>
    <property type="match status" value="1"/>
</dbReference>
<gene>
    <name evidence="2" type="primary">fhuF</name>
    <name evidence="2" type="ORF">JAO75_09885</name>
</gene>
<comment type="caution">
    <text evidence="2">The sequence shown here is derived from an EMBL/GenBank/DDBJ whole genome shotgun (WGS) entry which is preliminary data.</text>
</comment>
<evidence type="ECO:0000259" key="1">
    <source>
        <dbReference type="Pfam" id="PF06276"/>
    </source>
</evidence>
<evidence type="ECO:0000313" key="3">
    <source>
        <dbReference type="Proteomes" id="UP000620670"/>
    </source>
</evidence>
<reference evidence="3" key="1">
    <citation type="submission" date="2020-12" db="EMBL/GenBank/DDBJ databases">
        <title>Hymenobacter sp.</title>
        <authorList>
            <person name="Kim M.K."/>
        </authorList>
    </citation>
    <scope>NUCLEOTIDE SEQUENCE [LARGE SCALE GENOMIC DNA]</scope>
    <source>
        <strain evidence="3">BT325</strain>
    </source>
</reference>
<keyword evidence="3" id="KW-1185">Reference proteome</keyword>
<name>A0ABS0Y070_9HYPH</name>
<organism evidence="2 3">
    <name type="scientific">Microvirga splendida</name>
    <dbReference type="NCBI Taxonomy" id="2795727"/>
    <lineage>
        <taxon>Bacteria</taxon>
        <taxon>Pseudomonadati</taxon>
        <taxon>Pseudomonadota</taxon>
        <taxon>Alphaproteobacteria</taxon>
        <taxon>Hyphomicrobiales</taxon>
        <taxon>Methylobacteriaceae</taxon>
        <taxon>Microvirga</taxon>
    </lineage>
</organism>
<proteinExistence type="predicted"/>
<evidence type="ECO:0000313" key="2">
    <source>
        <dbReference type="EMBL" id="MBJ6125712.1"/>
    </source>
</evidence>
<dbReference type="EMBL" id="JAELXT010000007">
    <property type="protein sequence ID" value="MBJ6125712.1"/>
    <property type="molecule type" value="Genomic_DNA"/>
</dbReference>